<dbReference type="EMBL" id="JACKVH010000017">
    <property type="protein sequence ID" value="MCV7380637.1"/>
    <property type="molecule type" value="Genomic_DNA"/>
</dbReference>
<dbReference type="RefSeq" id="WP_083136776.1">
    <property type="nucleotide sequence ID" value="NZ_JACKVH010000017.1"/>
</dbReference>
<dbReference type="Proteomes" id="UP000192319">
    <property type="component" value="Unassembled WGS sequence"/>
</dbReference>
<reference evidence="2" key="3">
    <citation type="journal article" date="2022" name="BMC Genomics">
        <title>Comparative genome analysis of mycobacteria focusing on tRNA and non-coding RNA.</title>
        <authorList>
            <person name="Behra P.R.K."/>
            <person name="Pettersson B.M.F."/>
            <person name="Ramesh M."/>
            <person name="Das S."/>
            <person name="Dasgupta S."/>
            <person name="Kirsebom L.A."/>
        </authorList>
    </citation>
    <scope>NUCLEOTIDE SEQUENCE</scope>
    <source>
        <strain evidence="2">CCUG 55640</strain>
    </source>
</reference>
<dbReference type="Pfam" id="PF13577">
    <property type="entry name" value="SnoaL_4"/>
    <property type="match status" value="1"/>
</dbReference>
<evidence type="ECO:0000313" key="4">
    <source>
        <dbReference type="Proteomes" id="UP000192319"/>
    </source>
</evidence>
<organism evidence="2 5">
    <name type="scientific">Mycobacterium alsense</name>
    <dbReference type="NCBI Taxonomy" id="324058"/>
    <lineage>
        <taxon>Bacteria</taxon>
        <taxon>Bacillati</taxon>
        <taxon>Actinomycetota</taxon>
        <taxon>Actinomycetes</taxon>
        <taxon>Mycobacteriales</taxon>
        <taxon>Mycobacteriaceae</taxon>
        <taxon>Mycobacterium</taxon>
    </lineage>
</organism>
<dbReference type="InterPro" id="IPR032710">
    <property type="entry name" value="NTF2-like_dom_sf"/>
</dbReference>
<dbReference type="InterPro" id="IPR037401">
    <property type="entry name" value="SnoaL-like"/>
</dbReference>
<keyword evidence="4" id="KW-1185">Reference proteome</keyword>
<evidence type="ECO:0000313" key="3">
    <source>
        <dbReference type="EMBL" id="OQZ92665.1"/>
    </source>
</evidence>
<gene>
    <name evidence="3" type="ORF">BST11_04445</name>
    <name evidence="2" type="ORF">H7K38_18550</name>
</gene>
<comment type="caution">
    <text evidence="2">The sequence shown here is derived from an EMBL/GenBank/DDBJ whole genome shotgun (WGS) entry which is preliminary data.</text>
</comment>
<sequence length="135" mass="14829">MSDRDDVFDLTVRYATAIDSQQYWLLTTVFTEDARVDYGVVGQWTGGAEVAQFMEAAHAGAAHTIHRMTNQAIAIDTDTATIRTYVDALVLMEDGSGANPVGYYDDHAVRTPDGWRIDRRTYTSVRLAAVTGAHG</sequence>
<dbReference type="Proteomes" id="UP001141650">
    <property type="component" value="Unassembled WGS sequence"/>
</dbReference>
<dbReference type="Gene3D" id="3.10.450.50">
    <property type="match status" value="1"/>
</dbReference>
<evidence type="ECO:0000313" key="5">
    <source>
        <dbReference type="Proteomes" id="UP001141650"/>
    </source>
</evidence>
<proteinExistence type="predicted"/>
<reference evidence="2" key="2">
    <citation type="submission" date="2020-07" db="EMBL/GenBank/DDBJ databases">
        <authorList>
            <person name="Pettersson B.M.F."/>
            <person name="Behra P.R.K."/>
            <person name="Ramesh M."/>
            <person name="Das S."/>
            <person name="Dasgupta S."/>
            <person name="Kirsebom L.A."/>
        </authorList>
    </citation>
    <scope>NUCLEOTIDE SEQUENCE</scope>
    <source>
        <strain evidence="2">CCUG 55640</strain>
    </source>
</reference>
<dbReference type="AlphaFoldDB" id="A0AA42C069"/>
<dbReference type="SUPFAM" id="SSF54427">
    <property type="entry name" value="NTF2-like"/>
    <property type="match status" value="1"/>
</dbReference>
<evidence type="ECO:0000313" key="2">
    <source>
        <dbReference type="EMBL" id="MCV7380637.1"/>
    </source>
</evidence>
<dbReference type="EMBL" id="MVHD01000004">
    <property type="protein sequence ID" value="OQZ92665.1"/>
    <property type="molecule type" value="Genomic_DNA"/>
</dbReference>
<feature type="domain" description="SnoaL-like" evidence="1">
    <location>
        <begin position="2"/>
        <end position="121"/>
    </location>
</feature>
<accession>A0AA42C069</accession>
<evidence type="ECO:0000259" key="1">
    <source>
        <dbReference type="Pfam" id="PF13577"/>
    </source>
</evidence>
<reference evidence="3 4" key="1">
    <citation type="submission" date="2017-02" db="EMBL/GenBank/DDBJ databases">
        <title>The new phylogeny of genus Mycobacterium.</title>
        <authorList>
            <person name="Tortoli E."/>
            <person name="Trovato A."/>
            <person name="Cirillo D.M."/>
        </authorList>
    </citation>
    <scope>NUCLEOTIDE SEQUENCE [LARGE SCALE GENOMIC DNA]</scope>
    <source>
        <strain evidence="3 4">DSM 45230</strain>
    </source>
</reference>
<name>A0AA42C069_9MYCO</name>
<protein>
    <submittedName>
        <fullName evidence="2">Nuclear transport factor 2 family protein</fullName>
    </submittedName>
    <submittedName>
        <fullName evidence="3">Polyketide cyclase</fullName>
    </submittedName>
</protein>